<keyword evidence="6" id="KW-1185">Reference proteome</keyword>
<dbReference type="PANTHER" id="PTHR30373:SF2">
    <property type="entry name" value="UPF0603 PROTEIN YGCG"/>
    <property type="match status" value="1"/>
</dbReference>
<dbReference type="Gene3D" id="3.10.310.50">
    <property type="match status" value="1"/>
</dbReference>
<dbReference type="Pfam" id="PF04536">
    <property type="entry name" value="TPM_phosphatase"/>
    <property type="match status" value="1"/>
</dbReference>
<feature type="compositionally biased region" description="Gly residues" evidence="1">
    <location>
        <begin position="345"/>
        <end position="360"/>
    </location>
</feature>
<dbReference type="KEGG" id="cly:Celly_0875"/>
<reference evidence="5 6" key="1">
    <citation type="journal article" date="2011" name="Stand. Genomic Sci.">
        <title>Complete genome sequence of Cellulophaga lytica type strain (LIM- 21).</title>
        <authorList>
            <person name="Pati A."/>
            <person name="Abt B."/>
            <person name="Teshima H."/>
            <person name="Nolan M."/>
            <person name="Lapidus A."/>
            <person name="Lucas S."/>
            <person name="Hammon N."/>
            <person name="Deshpande S."/>
            <person name="Cheng J.F."/>
            <person name="Tapia R."/>
            <person name="Han C."/>
            <person name="Goodwin L."/>
            <person name="Pitluck S."/>
            <person name="Liolios K."/>
            <person name="Pagani I."/>
            <person name="Mavromatis K."/>
            <person name="Ovchinikova G."/>
            <person name="Chen A."/>
            <person name="Palaniappan K."/>
            <person name="Land M."/>
            <person name="Hauser L."/>
            <person name="Jeffries C.D."/>
            <person name="Detter J.C."/>
            <person name="Brambilla E.M."/>
            <person name="Kannan K.P."/>
            <person name="Rohde M."/>
            <person name="Spring S."/>
            <person name="Goker M."/>
            <person name="Woyke T."/>
            <person name="Bristow J."/>
            <person name="Eisen J.A."/>
            <person name="Markowitz V."/>
            <person name="Hugenholtz P."/>
            <person name="Kyrpides N.C."/>
            <person name="Klenk H.P."/>
            <person name="Ivanova N."/>
        </authorList>
    </citation>
    <scope>NUCLEOTIDE SEQUENCE [LARGE SCALE GENOMIC DNA]</scope>
    <source>
        <strain evidence="6">ATCC 23178 / DSM 7489 / JCM 8516 / NBRC 14961 / NCIMB 1423 / VKM B-1433 / Cy l20</strain>
    </source>
</reference>
<dbReference type="InterPro" id="IPR007621">
    <property type="entry name" value="TPM_dom"/>
</dbReference>
<feature type="transmembrane region" description="Helical" evidence="2">
    <location>
        <begin position="213"/>
        <end position="245"/>
    </location>
</feature>
<keyword evidence="2" id="KW-0812">Transmembrane</keyword>
<evidence type="ECO:0000313" key="5">
    <source>
        <dbReference type="EMBL" id="ADY28707.1"/>
    </source>
</evidence>
<proteinExistence type="predicted"/>
<gene>
    <name evidence="5" type="ordered locus">Celly_0875</name>
</gene>
<feature type="signal peptide" evidence="3">
    <location>
        <begin position="1"/>
        <end position="19"/>
    </location>
</feature>
<dbReference type="EMBL" id="CP002534">
    <property type="protein sequence ID" value="ADY28707.1"/>
    <property type="molecule type" value="Genomic_DNA"/>
</dbReference>
<feature type="compositionally biased region" description="Low complexity" evidence="1">
    <location>
        <begin position="316"/>
        <end position="344"/>
    </location>
</feature>
<dbReference type="RefSeq" id="WP_013620455.1">
    <property type="nucleotide sequence ID" value="NC_015167.1"/>
</dbReference>
<accession>F0RD20</accession>
<protein>
    <recommendedName>
        <fullName evidence="4">TPM domain-containing protein</fullName>
    </recommendedName>
</protein>
<dbReference type="Proteomes" id="UP000007487">
    <property type="component" value="Chromosome"/>
</dbReference>
<feature type="chain" id="PRO_5003257557" description="TPM domain-containing protein" evidence="3">
    <location>
        <begin position="20"/>
        <end position="360"/>
    </location>
</feature>
<feature type="domain" description="TPM" evidence="4">
    <location>
        <begin position="31"/>
        <end position="154"/>
    </location>
</feature>
<keyword evidence="2" id="KW-1133">Transmembrane helix</keyword>
<feature type="transmembrane region" description="Helical" evidence="2">
    <location>
        <begin position="182"/>
        <end position="201"/>
    </location>
</feature>
<name>F0RD20_CELLC</name>
<evidence type="ECO:0000256" key="3">
    <source>
        <dbReference type="SAM" id="SignalP"/>
    </source>
</evidence>
<keyword evidence="2" id="KW-0472">Membrane</keyword>
<dbReference type="AlphaFoldDB" id="F0RD20"/>
<feature type="transmembrane region" description="Helical" evidence="2">
    <location>
        <begin position="265"/>
        <end position="284"/>
    </location>
</feature>
<feature type="region of interest" description="Disordered" evidence="1">
    <location>
        <begin position="316"/>
        <end position="360"/>
    </location>
</feature>
<sequence length="360" mass="39771">MIKKIVFLLFVCFTVVGSAQDYEYPVIKDIVTDNAGIFETEAAQALRNKLTNFETETTTQLVVLTVNSLNGQNIEDFANKTFNQNKLGQAKEDNGILILFSSFDREVRIEVGYGLEPYITDIVAKRIIEDTMIPEFKEGAYFTGIDKATDQLINFIKNPGALKKFKELIKERDRKQERIGNILLLTFGFFFLITGCFVIYISGKKGFKIFKKFFTAEIGLIFFTINILVYTVYFCFGVVLLAIIILTCFKKYGYQVEPFIETNSILIFCVSIVLFIATLTVITIKDLVVKNKTKLSFSLFKSDYDSVIKAIKSIGSSNGRSGGSSSSSYSSYSSSGFSSSSSSFSGGGGSSGGGGASGSW</sequence>
<dbReference type="HOGENOM" id="CLU_035211_0_1_10"/>
<evidence type="ECO:0000259" key="4">
    <source>
        <dbReference type="Pfam" id="PF04536"/>
    </source>
</evidence>
<dbReference type="PANTHER" id="PTHR30373">
    <property type="entry name" value="UPF0603 PROTEIN YGCG"/>
    <property type="match status" value="1"/>
</dbReference>
<evidence type="ECO:0000256" key="2">
    <source>
        <dbReference type="SAM" id="Phobius"/>
    </source>
</evidence>
<dbReference type="OrthoDB" id="9810918at2"/>
<evidence type="ECO:0000313" key="6">
    <source>
        <dbReference type="Proteomes" id="UP000007487"/>
    </source>
</evidence>
<dbReference type="STRING" id="867900.Celly_0875"/>
<keyword evidence="3" id="KW-0732">Signal</keyword>
<organism evidence="5 6">
    <name type="scientific">Cellulophaga lytica (strain ATCC 23178 / DSM 7489 / JCM 8516 / NBRC 14961 / NCIMB 1423 / VKM B-1433 / Cy l20)</name>
    <dbReference type="NCBI Taxonomy" id="867900"/>
    <lineage>
        <taxon>Bacteria</taxon>
        <taxon>Pseudomonadati</taxon>
        <taxon>Bacteroidota</taxon>
        <taxon>Flavobacteriia</taxon>
        <taxon>Flavobacteriales</taxon>
        <taxon>Flavobacteriaceae</taxon>
        <taxon>Cellulophaga</taxon>
    </lineage>
</organism>
<evidence type="ECO:0000256" key="1">
    <source>
        <dbReference type="SAM" id="MobiDB-lite"/>
    </source>
</evidence>
<dbReference type="eggNOG" id="COG1512">
    <property type="taxonomic scope" value="Bacteria"/>
</dbReference>